<dbReference type="InterPro" id="IPR052342">
    <property type="entry name" value="MCH/BMMD"/>
</dbReference>
<dbReference type="CDD" id="cd03451">
    <property type="entry name" value="FkbR2"/>
    <property type="match status" value="1"/>
</dbReference>
<dbReference type="Pfam" id="PF01575">
    <property type="entry name" value="MaoC_dehydratas"/>
    <property type="match status" value="1"/>
</dbReference>
<gene>
    <name evidence="2" type="ORF">AURANDRAFT_25445</name>
</gene>
<evidence type="ECO:0000313" key="3">
    <source>
        <dbReference type="Proteomes" id="UP000002729"/>
    </source>
</evidence>
<dbReference type="PANTHER" id="PTHR43664:SF1">
    <property type="entry name" value="BETA-METHYLMALYL-COA DEHYDRATASE"/>
    <property type="match status" value="1"/>
</dbReference>
<dbReference type="InterPro" id="IPR029069">
    <property type="entry name" value="HotDog_dom_sf"/>
</dbReference>
<proteinExistence type="predicted"/>
<keyword evidence="3" id="KW-1185">Reference proteome</keyword>
<dbReference type="SUPFAM" id="SSF54637">
    <property type="entry name" value="Thioesterase/thiol ester dehydrase-isomerase"/>
    <property type="match status" value="1"/>
</dbReference>
<evidence type="ECO:0000259" key="1">
    <source>
        <dbReference type="Pfam" id="PF01575"/>
    </source>
</evidence>
<dbReference type="eggNOG" id="ENOG502S4FX">
    <property type="taxonomic scope" value="Eukaryota"/>
</dbReference>
<dbReference type="OrthoDB" id="1773at2759"/>
<name>F0Y7C8_AURAN</name>
<dbReference type="EMBL" id="GL833126">
    <property type="protein sequence ID" value="EGB09229.1"/>
    <property type="molecule type" value="Genomic_DNA"/>
</dbReference>
<accession>F0Y7C8</accession>
<protein>
    <recommendedName>
        <fullName evidence="1">MaoC-like domain-containing protein</fullName>
    </recommendedName>
</protein>
<evidence type="ECO:0000313" key="2">
    <source>
        <dbReference type="EMBL" id="EGB09229.1"/>
    </source>
</evidence>
<organism evidence="3">
    <name type="scientific">Aureococcus anophagefferens</name>
    <name type="common">Harmful bloom alga</name>
    <dbReference type="NCBI Taxonomy" id="44056"/>
    <lineage>
        <taxon>Eukaryota</taxon>
        <taxon>Sar</taxon>
        <taxon>Stramenopiles</taxon>
        <taxon>Ochrophyta</taxon>
        <taxon>Pelagophyceae</taxon>
        <taxon>Pelagomonadales</taxon>
        <taxon>Pelagomonadaceae</taxon>
        <taxon>Aureococcus</taxon>
    </lineage>
</organism>
<dbReference type="RefSeq" id="XP_009036336.1">
    <property type="nucleotide sequence ID" value="XM_009038088.1"/>
</dbReference>
<sequence>MVDRPHLLAARRLLDRAAAIDAAGGAAAPEAAPRPVRGLYLEDLAVGRVVEHALTRTVTETDNVLATTLSLNPAQLHLDHDAAAKTEFGRPLVNSMFTLSLLVGISVHETTHGTTVANLGFDDVTFPKPMFHGDTLSARTTVVSNRPSKKRPHQGVVQFKHEGFNQHGHLVASCLRSALMMTRPSA</sequence>
<dbReference type="GeneID" id="20220052"/>
<dbReference type="OMA" id="IYEHRPG"/>
<dbReference type="InParanoid" id="F0Y7C8"/>
<feature type="domain" description="MaoC-like" evidence="1">
    <location>
        <begin position="46"/>
        <end position="154"/>
    </location>
</feature>
<dbReference type="AlphaFoldDB" id="F0Y7C8"/>
<dbReference type="PANTHER" id="PTHR43664">
    <property type="entry name" value="MONOAMINE OXIDASE-RELATED"/>
    <property type="match status" value="1"/>
</dbReference>
<dbReference type="Proteomes" id="UP000002729">
    <property type="component" value="Unassembled WGS sequence"/>
</dbReference>
<dbReference type="InterPro" id="IPR002539">
    <property type="entry name" value="MaoC-like_dom"/>
</dbReference>
<dbReference type="Gene3D" id="3.10.129.10">
    <property type="entry name" value="Hotdog Thioesterase"/>
    <property type="match status" value="1"/>
</dbReference>
<reference evidence="2 3" key="1">
    <citation type="journal article" date="2011" name="Proc. Natl. Acad. Sci. U.S.A.">
        <title>Niche of harmful alga Aureococcus anophagefferens revealed through ecogenomics.</title>
        <authorList>
            <person name="Gobler C.J."/>
            <person name="Berry D.L."/>
            <person name="Dyhrman S.T."/>
            <person name="Wilhelm S.W."/>
            <person name="Salamov A."/>
            <person name="Lobanov A.V."/>
            <person name="Zhang Y."/>
            <person name="Collier J.L."/>
            <person name="Wurch L.L."/>
            <person name="Kustka A.B."/>
            <person name="Dill B.D."/>
            <person name="Shah M."/>
            <person name="VerBerkmoes N.C."/>
            <person name="Kuo A."/>
            <person name="Terry A."/>
            <person name="Pangilinan J."/>
            <person name="Lindquist E.A."/>
            <person name="Lucas S."/>
            <person name="Paulsen I.T."/>
            <person name="Hattenrath-Lehmann T.K."/>
            <person name="Talmage S.C."/>
            <person name="Walker E.A."/>
            <person name="Koch F."/>
            <person name="Burson A.M."/>
            <person name="Marcoval M.A."/>
            <person name="Tang Y.Z."/>
            <person name="Lecleir G.R."/>
            <person name="Coyne K.J."/>
            <person name="Berg G.M."/>
            <person name="Bertrand E.M."/>
            <person name="Saito M.A."/>
            <person name="Gladyshev V.N."/>
            <person name="Grigoriev I.V."/>
        </authorList>
    </citation>
    <scope>NUCLEOTIDE SEQUENCE [LARGE SCALE GENOMIC DNA]</scope>
    <source>
        <strain evidence="3">CCMP 1984</strain>
    </source>
</reference>
<dbReference type="KEGG" id="aaf:AURANDRAFT_25445"/>